<keyword evidence="4" id="KW-0862">Zinc</keyword>
<evidence type="ECO:0000313" key="8">
    <source>
        <dbReference type="EMBL" id="TPX52388.1"/>
    </source>
</evidence>
<name>A0A507DND7_9FUNG</name>
<feature type="compositionally biased region" description="Basic residues" evidence="6">
    <location>
        <begin position="187"/>
        <end position="209"/>
    </location>
</feature>
<dbReference type="EMBL" id="QEAN01000037">
    <property type="protein sequence ID" value="TPX52388.1"/>
    <property type="molecule type" value="Genomic_DNA"/>
</dbReference>
<evidence type="ECO:0000256" key="4">
    <source>
        <dbReference type="ARBA" id="ARBA00022833"/>
    </source>
</evidence>
<dbReference type="Proteomes" id="UP000317494">
    <property type="component" value="Unassembled WGS sequence"/>
</dbReference>
<evidence type="ECO:0000256" key="3">
    <source>
        <dbReference type="ARBA" id="ARBA00022771"/>
    </source>
</evidence>
<dbReference type="Gene3D" id="3.30.1740.10">
    <property type="entry name" value="Zinc finger, PARP-type"/>
    <property type="match status" value="1"/>
</dbReference>
<organism evidence="8 9">
    <name type="scientific">Synchytrium endobioticum</name>
    <dbReference type="NCBI Taxonomy" id="286115"/>
    <lineage>
        <taxon>Eukaryota</taxon>
        <taxon>Fungi</taxon>
        <taxon>Fungi incertae sedis</taxon>
        <taxon>Chytridiomycota</taxon>
        <taxon>Chytridiomycota incertae sedis</taxon>
        <taxon>Chytridiomycetes</taxon>
        <taxon>Synchytriales</taxon>
        <taxon>Synchytriaceae</taxon>
        <taxon>Synchytrium</taxon>
    </lineage>
</organism>
<evidence type="ECO:0000256" key="6">
    <source>
        <dbReference type="SAM" id="MobiDB-lite"/>
    </source>
</evidence>
<dbReference type="GO" id="GO:0008270">
    <property type="term" value="F:zinc ion binding"/>
    <property type="evidence" value="ECO:0007669"/>
    <property type="project" value="UniProtKB-KW"/>
</dbReference>
<dbReference type="SUPFAM" id="SSF57716">
    <property type="entry name" value="Glucocorticoid receptor-like (DNA-binding domain)"/>
    <property type="match status" value="1"/>
</dbReference>
<feature type="compositionally biased region" description="Acidic residues" evidence="6">
    <location>
        <begin position="159"/>
        <end position="169"/>
    </location>
</feature>
<gene>
    <name evidence="8" type="ORF">SeMB42_g01447</name>
</gene>
<dbReference type="InterPro" id="IPR036957">
    <property type="entry name" value="Znf_PARP_sf"/>
</dbReference>
<proteinExistence type="predicted"/>
<dbReference type="Pfam" id="PF00645">
    <property type="entry name" value="zf-PARP"/>
    <property type="match status" value="1"/>
</dbReference>
<feature type="compositionally biased region" description="Basic and acidic residues" evidence="6">
    <location>
        <begin position="136"/>
        <end position="146"/>
    </location>
</feature>
<comment type="subcellular location">
    <subcellularLocation>
        <location evidence="1">Nucleus</location>
    </subcellularLocation>
</comment>
<feature type="region of interest" description="Disordered" evidence="6">
    <location>
        <begin position="130"/>
        <end position="235"/>
    </location>
</feature>
<keyword evidence="5" id="KW-0539">Nucleus</keyword>
<dbReference type="GO" id="GO:0005634">
    <property type="term" value="C:nucleus"/>
    <property type="evidence" value="ECO:0007669"/>
    <property type="project" value="UniProtKB-SubCell"/>
</dbReference>
<dbReference type="VEuPathDB" id="FungiDB:SeMB42_g01447"/>
<comment type="caution">
    <text evidence="8">The sequence shown here is derived from an EMBL/GenBank/DDBJ whole genome shotgun (WGS) entry which is preliminary data.</text>
</comment>
<dbReference type="GO" id="GO:0003677">
    <property type="term" value="F:DNA binding"/>
    <property type="evidence" value="ECO:0007669"/>
    <property type="project" value="InterPro"/>
</dbReference>
<feature type="domain" description="PARP-type" evidence="7">
    <location>
        <begin position="48"/>
        <end position="129"/>
    </location>
</feature>
<evidence type="ECO:0000259" key="7">
    <source>
        <dbReference type="SMART" id="SM01336"/>
    </source>
</evidence>
<evidence type="ECO:0000256" key="5">
    <source>
        <dbReference type="ARBA" id="ARBA00023242"/>
    </source>
</evidence>
<sequence>MHIPPYPALLHFVSFYSFGYRGTPAHEFAHYCRRPEPGTMSTSTYHVEYAKTARAKCNGPNDCPYAHKFDKNQLKLVNSFERNGMHMNKGRHWCCVTPTILKHMKDAAPVGGLDDLEEADRKRVEECIETGQLDAESLKQRPPKEKTPRKRKSKKNGDGDGDGDEDDAGQGDTVAADSDDEDDQGKPKKKPKTAAPKKKTPPKKGKGKKNTKEEQEEEEKEELDEEELDIDEVDG</sequence>
<dbReference type="InterPro" id="IPR001510">
    <property type="entry name" value="Znf_PARP"/>
</dbReference>
<keyword evidence="2" id="KW-0479">Metal-binding</keyword>
<evidence type="ECO:0000256" key="2">
    <source>
        <dbReference type="ARBA" id="ARBA00022723"/>
    </source>
</evidence>
<reference evidence="8 9" key="1">
    <citation type="journal article" date="2019" name="Sci. Rep.">
        <title>Comparative genomics of chytrid fungi reveal insights into the obligate biotrophic and pathogenic lifestyle of Synchytrium endobioticum.</title>
        <authorList>
            <person name="van de Vossenberg B.T.L.H."/>
            <person name="Warris S."/>
            <person name="Nguyen H.D.T."/>
            <person name="van Gent-Pelzer M.P.E."/>
            <person name="Joly D.L."/>
            <person name="van de Geest H.C."/>
            <person name="Bonants P.J.M."/>
            <person name="Smith D.S."/>
            <person name="Levesque C.A."/>
            <person name="van der Lee T.A.J."/>
        </authorList>
    </citation>
    <scope>NUCLEOTIDE SEQUENCE [LARGE SCALE GENOMIC DNA]</scope>
    <source>
        <strain evidence="8 9">MB42</strain>
    </source>
</reference>
<keyword evidence="9" id="KW-1185">Reference proteome</keyword>
<dbReference type="AlphaFoldDB" id="A0A507DND7"/>
<keyword evidence="3" id="KW-0863">Zinc-finger</keyword>
<evidence type="ECO:0000313" key="9">
    <source>
        <dbReference type="Proteomes" id="UP000317494"/>
    </source>
</evidence>
<dbReference type="STRING" id="286115.A0A507DND7"/>
<feature type="compositionally biased region" description="Acidic residues" evidence="6">
    <location>
        <begin position="214"/>
        <end position="235"/>
    </location>
</feature>
<evidence type="ECO:0000256" key="1">
    <source>
        <dbReference type="ARBA" id="ARBA00004123"/>
    </source>
</evidence>
<protein>
    <recommendedName>
        <fullName evidence="7">PARP-type domain-containing protein</fullName>
    </recommendedName>
</protein>
<accession>A0A507DND7</accession>
<dbReference type="SMART" id="SM01336">
    <property type="entry name" value="zf-PARP"/>
    <property type="match status" value="1"/>
</dbReference>